<proteinExistence type="predicted"/>
<evidence type="ECO:0000313" key="2">
    <source>
        <dbReference type="Proteomes" id="UP000663722"/>
    </source>
</evidence>
<dbReference type="KEGG" id="dmm:dnm_015290"/>
<name>A0A975BHP5_9BACT</name>
<protein>
    <submittedName>
        <fullName evidence="1">Uncharacterized protein</fullName>
    </submittedName>
</protein>
<gene>
    <name evidence="1" type="ORF">dnm_015290</name>
</gene>
<dbReference type="EMBL" id="CP061800">
    <property type="protein sequence ID" value="QTA85518.1"/>
    <property type="molecule type" value="Genomic_DNA"/>
</dbReference>
<evidence type="ECO:0000313" key="1">
    <source>
        <dbReference type="EMBL" id="QTA85518.1"/>
    </source>
</evidence>
<keyword evidence="2" id="KW-1185">Reference proteome</keyword>
<sequence>MTIGNIFQFLTDVPPFAQADVTYLSAGGGTGFRRCRTENIFCQHFRHNELISRLRHPHSDRRRETRFV</sequence>
<reference evidence="1" key="1">
    <citation type="journal article" date="2021" name="Microb. Physiol.">
        <title>Proteogenomic Insights into the Physiology of Marine, Sulfate-Reducing, Filamentous Desulfonema limicola and Desulfonema magnum.</title>
        <authorList>
            <person name="Schnaars V."/>
            <person name="Wohlbrand L."/>
            <person name="Scheve S."/>
            <person name="Hinrichs C."/>
            <person name="Reinhardt R."/>
            <person name="Rabus R."/>
        </authorList>
    </citation>
    <scope>NUCLEOTIDE SEQUENCE</scope>
    <source>
        <strain evidence="1">4be13</strain>
    </source>
</reference>
<accession>A0A975BHP5</accession>
<dbReference type="Proteomes" id="UP000663722">
    <property type="component" value="Chromosome"/>
</dbReference>
<organism evidence="1 2">
    <name type="scientific">Desulfonema magnum</name>
    <dbReference type="NCBI Taxonomy" id="45655"/>
    <lineage>
        <taxon>Bacteria</taxon>
        <taxon>Pseudomonadati</taxon>
        <taxon>Thermodesulfobacteriota</taxon>
        <taxon>Desulfobacteria</taxon>
        <taxon>Desulfobacterales</taxon>
        <taxon>Desulfococcaceae</taxon>
        <taxon>Desulfonema</taxon>
    </lineage>
</organism>
<dbReference type="AlphaFoldDB" id="A0A975BHP5"/>